<reference evidence="2" key="1">
    <citation type="journal article" date="2019" name="Int. J. Syst. Evol. Microbiol.">
        <title>The Global Catalogue of Microorganisms (GCM) 10K type strain sequencing project: providing services to taxonomists for standard genome sequencing and annotation.</title>
        <authorList>
            <consortium name="The Broad Institute Genomics Platform"/>
            <consortium name="The Broad Institute Genome Sequencing Center for Infectious Disease"/>
            <person name="Wu L."/>
            <person name="Ma J."/>
        </authorList>
    </citation>
    <scope>NUCLEOTIDE SEQUENCE [LARGE SCALE GENOMIC DNA]</scope>
    <source>
        <strain evidence="2">CGMCC 4.7241</strain>
    </source>
</reference>
<evidence type="ECO:0000313" key="2">
    <source>
        <dbReference type="Proteomes" id="UP001595699"/>
    </source>
</evidence>
<name>A0ABV7YK61_9ACTN</name>
<gene>
    <name evidence="1" type="ORF">ACFOUW_28165</name>
</gene>
<sequence length="45" mass="4886">MFARGVNGSLEHWFYVPCMAFVPASTQWHPPGTVTSELAGYAVGD</sequence>
<dbReference type="RefSeq" id="WP_307782646.1">
    <property type="nucleotide sequence ID" value="NZ_JAFBCM010000001.1"/>
</dbReference>
<dbReference type="EMBL" id="JBHRZH010000032">
    <property type="protein sequence ID" value="MFC3764744.1"/>
    <property type="molecule type" value="Genomic_DNA"/>
</dbReference>
<organism evidence="1 2">
    <name type="scientific">Tenggerimyces flavus</name>
    <dbReference type="NCBI Taxonomy" id="1708749"/>
    <lineage>
        <taxon>Bacteria</taxon>
        <taxon>Bacillati</taxon>
        <taxon>Actinomycetota</taxon>
        <taxon>Actinomycetes</taxon>
        <taxon>Propionibacteriales</taxon>
        <taxon>Nocardioidaceae</taxon>
        <taxon>Tenggerimyces</taxon>
    </lineage>
</organism>
<keyword evidence="2" id="KW-1185">Reference proteome</keyword>
<dbReference type="Pfam" id="PF03984">
    <property type="entry name" value="DUF346"/>
    <property type="match status" value="1"/>
</dbReference>
<dbReference type="Proteomes" id="UP001595699">
    <property type="component" value="Unassembled WGS sequence"/>
</dbReference>
<accession>A0ABV7YK61</accession>
<evidence type="ECO:0000313" key="1">
    <source>
        <dbReference type="EMBL" id="MFC3764744.1"/>
    </source>
</evidence>
<dbReference type="InterPro" id="IPR007132">
    <property type="entry name" value="DUF346"/>
</dbReference>
<proteinExistence type="predicted"/>
<protein>
    <submittedName>
        <fullName evidence="1">Uncharacterized protein</fullName>
    </submittedName>
</protein>
<comment type="caution">
    <text evidence="1">The sequence shown here is derived from an EMBL/GenBank/DDBJ whole genome shotgun (WGS) entry which is preliminary data.</text>
</comment>